<protein>
    <submittedName>
        <fullName evidence="2">Uncharacterized protein</fullName>
    </submittedName>
</protein>
<dbReference type="EMBL" id="NCVQ01000009">
    <property type="protein sequence ID" value="PWZ08812.1"/>
    <property type="molecule type" value="Genomic_DNA"/>
</dbReference>
<feature type="region of interest" description="Disordered" evidence="1">
    <location>
        <begin position="36"/>
        <end position="55"/>
    </location>
</feature>
<evidence type="ECO:0000313" key="2">
    <source>
        <dbReference type="EMBL" id="PWZ08812.1"/>
    </source>
</evidence>
<name>A0A3L6DJJ8_MAIZE</name>
<comment type="caution">
    <text evidence="2">The sequence shown here is derived from an EMBL/GenBank/DDBJ whole genome shotgun (WGS) entry which is preliminary data.</text>
</comment>
<accession>A0A3L6DJJ8</accession>
<reference evidence="2" key="1">
    <citation type="journal article" date="2018" name="Nat. Genet.">
        <title>Extensive intraspecific gene order and gene structural variations between Mo17 and other maize genomes.</title>
        <authorList>
            <person name="Sun S."/>
            <person name="Zhou Y."/>
            <person name="Chen J."/>
            <person name="Shi J."/>
            <person name="Zhao H."/>
            <person name="Zhao H."/>
            <person name="Song W."/>
            <person name="Zhang M."/>
            <person name="Cui Y."/>
            <person name="Dong X."/>
            <person name="Liu H."/>
            <person name="Ma X."/>
            <person name="Jiao Y."/>
            <person name="Wang B."/>
            <person name="Wei X."/>
            <person name="Stein J.C."/>
            <person name="Glaubitz J.C."/>
            <person name="Lu F."/>
            <person name="Yu G."/>
            <person name="Liang C."/>
            <person name="Fengler K."/>
            <person name="Li B."/>
            <person name="Rafalski A."/>
            <person name="Schnable P.S."/>
            <person name="Ware D.H."/>
            <person name="Buckler E.S."/>
            <person name="Lai J."/>
        </authorList>
    </citation>
    <scope>NUCLEOTIDE SEQUENCE [LARGE SCALE GENOMIC DNA]</scope>
    <source>
        <tissue evidence="2">Seedling</tissue>
    </source>
</reference>
<dbReference type="Proteomes" id="UP000251960">
    <property type="component" value="Chromosome 8"/>
</dbReference>
<dbReference type="AlphaFoldDB" id="A0A3L6DJJ8"/>
<sequence>MANKGITRVEPRSGHDVVMLLLHAWRMATQWLRQGQRHLNRGEPTDGHRPDGNGVAWLSFEAHHDGAMNINHEETPDS</sequence>
<organism evidence="2">
    <name type="scientific">Zea mays</name>
    <name type="common">Maize</name>
    <dbReference type="NCBI Taxonomy" id="4577"/>
    <lineage>
        <taxon>Eukaryota</taxon>
        <taxon>Viridiplantae</taxon>
        <taxon>Streptophyta</taxon>
        <taxon>Embryophyta</taxon>
        <taxon>Tracheophyta</taxon>
        <taxon>Spermatophyta</taxon>
        <taxon>Magnoliopsida</taxon>
        <taxon>Liliopsida</taxon>
        <taxon>Poales</taxon>
        <taxon>Poaceae</taxon>
        <taxon>PACMAD clade</taxon>
        <taxon>Panicoideae</taxon>
        <taxon>Andropogonodae</taxon>
        <taxon>Andropogoneae</taxon>
        <taxon>Tripsacinae</taxon>
        <taxon>Zea</taxon>
    </lineage>
</organism>
<feature type="compositionally biased region" description="Basic and acidic residues" evidence="1">
    <location>
        <begin position="40"/>
        <end position="51"/>
    </location>
</feature>
<proteinExistence type="predicted"/>
<evidence type="ECO:0000256" key="1">
    <source>
        <dbReference type="SAM" id="MobiDB-lite"/>
    </source>
</evidence>
<gene>
    <name evidence="2" type="ORF">Zm00014a_000087</name>
</gene>